<dbReference type="InterPro" id="IPR036188">
    <property type="entry name" value="FAD/NAD-bd_sf"/>
</dbReference>
<keyword evidence="4" id="KW-0560">Oxidoreductase</keyword>
<keyword evidence="2" id="KW-0285">Flavoprotein</keyword>
<dbReference type="STRING" id="633147.Olsu_1332"/>
<comment type="cofactor">
    <cofactor evidence="1">
        <name>FAD</name>
        <dbReference type="ChEBI" id="CHEBI:57692"/>
    </cofactor>
</comment>
<feature type="compositionally biased region" description="Basic and acidic residues" evidence="6">
    <location>
        <begin position="1"/>
        <end position="14"/>
    </location>
</feature>
<keyword evidence="5" id="KW-0676">Redox-active center</keyword>
<sequence>MFDHTDHIRADRPTPRPAFGPGAAPSPDALAAASSARAACDQKVVAVVGCTHAGTFATQSILAQHPSWQVHVFERNDTLSFLSCGIALWVGNNVSDPRRMFYSSPEALASLGATMHMRCDVTSVDLAAKTLAWRGIDSGETGTLAFDKIVAATGSKPVLPPIPGLAEGLGIGRVLRCKNWDDGRAIKEKVAVAASVAVVGAGYIGAELAEQISLMGARVTLIDGLGRVLAKNFDADVTKLVEEAYAAHGVELALGQVVERVSADADGVTVVSGGRERRVDYLIMAAGFLPRTDLFSGMLDMLPNGAIKVDEYMRATPLAADGTPEAESSPDVLAAGDSATVLYNPTGKPDYIPLATNAVRQGLLVGANIAAPTQAYRGTQSTSAVQLYGLSLAATGLTAGHAEALGMRLRSTTLVQDYRPDFMLTTEPVTCILTWDPATREVKGAQFACPHDVSQAANAVSIAIHNHNTIDDLAAFDFLFQPNFCQPVNYLGAVAMQAVAEG</sequence>
<evidence type="ECO:0000256" key="1">
    <source>
        <dbReference type="ARBA" id="ARBA00001974"/>
    </source>
</evidence>
<dbReference type="Pfam" id="PF07992">
    <property type="entry name" value="Pyr_redox_2"/>
    <property type="match status" value="1"/>
</dbReference>
<dbReference type="PANTHER" id="PTHR43429">
    <property type="entry name" value="PYRIDINE NUCLEOTIDE-DISULFIDE OXIDOREDUCTASE DOMAIN-CONTAINING"/>
    <property type="match status" value="1"/>
</dbReference>
<evidence type="ECO:0000256" key="3">
    <source>
        <dbReference type="ARBA" id="ARBA00022827"/>
    </source>
</evidence>
<dbReference type="SUPFAM" id="SSF55424">
    <property type="entry name" value="FAD/NAD-linked reductases, dimerisation (C-terminal) domain"/>
    <property type="match status" value="1"/>
</dbReference>
<gene>
    <name evidence="8" type="ordered locus">Olsu_1332</name>
</gene>
<dbReference type="InterPro" id="IPR016156">
    <property type="entry name" value="FAD/NAD-linked_Rdtase_dimer_sf"/>
</dbReference>
<evidence type="ECO:0000256" key="4">
    <source>
        <dbReference type="ARBA" id="ARBA00023002"/>
    </source>
</evidence>
<dbReference type="GeneID" id="78512740"/>
<name>E1QWD4_OLSUV</name>
<evidence type="ECO:0000313" key="9">
    <source>
        <dbReference type="Proteomes" id="UP000000333"/>
    </source>
</evidence>
<dbReference type="RefSeq" id="WP_013252189.1">
    <property type="nucleotide sequence ID" value="NC_014363.1"/>
</dbReference>
<proteinExistence type="predicted"/>
<protein>
    <submittedName>
        <fullName evidence="8">FAD-dependent pyridine nucleotide-disulfide oxidoreductase</fullName>
    </submittedName>
</protein>
<dbReference type="PANTHER" id="PTHR43429:SF1">
    <property type="entry name" value="NAD(P)H SULFUR OXIDOREDUCTASE (COA-DEPENDENT)"/>
    <property type="match status" value="1"/>
</dbReference>
<dbReference type="OrthoDB" id="9802028at2"/>
<dbReference type="PATRIC" id="fig|633147.7.peg.194"/>
<dbReference type="InterPro" id="IPR023753">
    <property type="entry name" value="FAD/NAD-binding_dom"/>
</dbReference>
<dbReference type="KEGG" id="ols:Olsu_1332"/>
<organism evidence="8 9">
    <name type="scientific">Olsenella uli (strain ATCC 49627 / DSM 7084 / CCUG 31166 / CIP 109912 / JCM 12494 / LMG 11480 / NCIMB 702895 / VPI D76D-27C)</name>
    <name type="common">Lactobacillus uli</name>
    <dbReference type="NCBI Taxonomy" id="633147"/>
    <lineage>
        <taxon>Bacteria</taxon>
        <taxon>Bacillati</taxon>
        <taxon>Actinomycetota</taxon>
        <taxon>Coriobacteriia</taxon>
        <taxon>Coriobacteriales</taxon>
        <taxon>Atopobiaceae</taxon>
        <taxon>Olsenella</taxon>
    </lineage>
</organism>
<dbReference type="InterPro" id="IPR050260">
    <property type="entry name" value="FAD-bd_OxRdtase"/>
</dbReference>
<dbReference type="Proteomes" id="UP000000333">
    <property type="component" value="Chromosome"/>
</dbReference>
<dbReference type="Gene3D" id="3.50.50.60">
    <property type="entry name" value="FAD/NAD(P)-binding domain"/>
    <property type="match status" value="2"/>
</dbReference>
<evidence type="ECO:0000256" key="5">
    <source>
        <dbReference type="ARBA" id="ARBA00023284"/>
    </source>
</evidence>
<feature type="domain" description="FAD/NAD(P)-binding" evidence="7">
    <location>
        <begin position="45"/>
        <end position="362"/>
    </location>
</feature>
<dbReference type="EMBL" id="CP002106">
    <property type="protein sequence ID" value="ADK68437.1"/>
    <property type="molecule type" value="Genomic_DNA"/>
</dbReference>
<dbReference type="eggNOG" id="COG0446">
    <property type="taxonomic scope" value="Bacteria"/>
</dbReference>
<dbReference type="AlphaFoldDB" id="E1QWD4"/>
<keyword evidence="3" id="KW-0274">FAD</keyword>
<evidence type="ECO:0000256" key="2">
    <source>
        <dbReference type="ARBA" id="ARBA00022630"/>
    </source>
</evidence>
<accession>E1QWD4</accession>
<feature type="region of interest" description="Disordered" evidence="6">
    <location>
        <begin position="1"/>
        <end position="26"/>
    </location>
</feature>
<dbReference type="GO" id="GO:0016491">
    <property type="term" value="F:oxidoreductase activity"/>
    <property type="evidence" value="ECO:0007669"/>
    <property type="project" value="UniProtKB-KW"/>
</dbReference>
<keyword evidence="9" id="KW-1185">Reference proteome</keyword>
<dbReference type="PRINTS" id="PR00368">
    <property type="entry name" value="FADPNR"/>
</dbReference>
<dbReference type="Gene3D" id="3.30.390.30">
    <property type="match status" value="1"/>
</dbReference>
<reference evidence="8 9" key="1">
    <citation type="journal article" date="2010" name="Stand. Genomic Sci.">
        <title>Complete genome sequence of Olsenella uli type strain (VPI D76D-27C).</title>
        <authorList>
            <person name="Goker M."/>
            <person name="Held B."/>
            <person name="Lucas S."/>
            <person name="Nolan M."/>
            <person name="Yasawong M."/>
            <person name="Glavina Del Rio T."/>
            <person name="Tice H."/>
            <person name="Cheng J.F."/>
            <person name="Bruce D."/>
            <person name="Detter J.C."/>
            <person name="Tapia R."/>
            <person name="Han C."/>
            <person name="Goodwin L."/>
            <person name="Pitluck S."/>
            <person name="Liolios K."/>
            <person name="Ivanova N."/>
            <person name="Mavromatis K."/>
            <person name="Mikhailova N."/>
            <person name="Pati A."/>
            <person name="Chen A."/>
            <person name="Palaniappan K."/>
            <person name="Land M."/>
            <person name="Hauser L."/>
            <person name="Chang Y.J."/>
            <person name="Jeffries C.D."/>
            <person name="Rohde M."/>
            <person name="Sikorski J."/>
            <person name="Pukall R."/>
            <person name="Woyke T."/>
            <person name="Bristow J."/>
            <person name="Eisen J.A."/>
            <person name="Markowitz V."/>
            <person name="Hugenholtz P."/>
            <person name="Kyrpides N.C."/>
            <person name="Klenk H.P."/>
            <person name="Lapidus A."/>
        </authorList>
    </citation>
    <scope>NUCLEOTIDE SEQUENCE [LARGE SCALE GENOMIC DNA]</scope>
    <source>
        <strain evidence="9">ATCC 49627 / DSM 7084 / CIP 109912 / JCM 12494 / NCIMB 702895 / VPI D76D-27C</strain>
    </source>
</reference>
<evidence type="ECO:0000256" key="6">
    <source>
        <dbReference type="SAM" id="MobiDB-lite"/>
    </source>
</evidence>
<dbReference type="HOGENOM" id="CLU_003291_1_0_11"/>
<dbReference type="SUPFAM" id="SSF51905">
    <property type="entry name" value="FAD/NAD(P)-binding domain"/>
    <property type="match status" value="1"/>
</dbReference>
<evidence type="ECO:0000259" key="7">
    <source>
        <dbReference type="Pfam" id="PF07992"/>
    </source>
</evidence>
<evidence type="ECO:0000313" key="8">
    <source>
        <dbReference type="EMBL" id="ADK68437.1"/>
    </source>
</evidence>